<feature type="transmembrane region" description="Helical" evidence="7">
    <location>
        <begin position="547"/>
        <end position="575"/>
    </location>
</feature>
<keyword evidence="2" id="KW-0732">Signal</keyword>
<dbReference type="Pfam" id="PF01390">
    <property type="entry name" value="SEA"/>
    <property type="match status" value="2"/>
</dbReference>
<dbReference type="GO" id="GO:0005615">
    <property type="term" value="C:extracellular space"/>
    <property type="evidence" value="ECO:0007669"/>
    <property type="project" value="TreeGrafter"/>
</dbReference>
<dbReference type="EMBL" id="CM004468">
    <property type="protein sequence ID" value="OCT93711.1"/>
    <property type="molecule type" value="Genomic_DNA"/>
</dbReference>
<accession>A0A974DMZ9</accession>
<dbReference type="CDD" id="cd00054">
    <property type="entry name" value="EGF_CA"/>
    <property type="match status" value="2"/>
</dbReference>
<dbReference type="GO" id="GO:0071944">
    <property type="term" value="C:cell periphery"/>
    <property type="evidence" value="ECO:0007669"/>
    <property type="project" value="UniProtKB-ARBA"/>
</dbReference>
<dbReference type="GO" id="GO:0005509">
    <property type="term" value="F:calcium ion binding"/>
    <property type="evidence" value="ECO:0007669"/>
    <property type="project" value="InterPro"/>
</dbReference>
<dbReference type="InterPro" id="IPR001881">
    <property type="entry name" value="EGF-like_Ca-bd_dom"/>
</dbReference>
<keyword evidence="4" id="KW-1015">Disulfide bond</keyword>
<gene>
    <name evidence="9" type="ORF">XELAEV_18011387mg</name>
</gene>
<protein>
    <recommendedName>
        <fullName evidence="8">EGF-like domain-containing protein</fullName>
    </recommendedName>
</protein>
<dbReference type="SMART" id="SM00181">
    <property type="entry name" value="EGF"/>
    <property type="match status" value="4"/>
</dbReference>
<evidence type="ECO:0000256" key="4">
    <source>
        <dbReference type="ARBA" id="ARBA00023157"/>
    </source>
</evidence>
<keyword evidence="7" id="KW-0812">Transmembrane</keyword>
<dbReference type="InterPro" id="IPR000742">
    <property type="entry name" value="EGF"/>
</dbReference>
<dbReference type="PROSITE" id="PS50026">
    <property type="entry name" value="EGF_3"/>
    <property type="match status" value="4"/>
</dbReference>
<keyword evidence="7" id="KW-1133">Transmembrane helix</keyword>
<dbReference type="InterPro" id="IPR009030">
    <property type="entry name" value="Growth_fac_rcpt_cys_sf"/>
</dbReference>
<dbReference type="PROSITE" id="PS00010">
    <property type="entry name" value="ASX_HYDROXYL"/>
    <property type="match status" value="2"/>
</dbReference>
<keyword evidence="3" id="KW-0677">Repeat</keyword>
<dbReference type="InterPro" id="IPR036364">
    <property type="entry name" value="SEA_dom_sf"/>
</dbReference>
<dbReference type="InterPro" id="IPR000082">
    <property type="entry name" value="SEA_dom"/>
</dbReference>
<dbReference type="InterPro" id="IPR018097">
    <property type="entry name" value="EGF_Ca-bd_CS"/>
</dbReference>
<feature type="domain" description="EGF-like" evidence="8">
    <location>
        <begin position="93"/>
        <end position="131"/>
    </location>
</feature>
<dbReference type="PANTHER" id="PTHR24042:SF5">
    <property type="entry name" value="EGF-LIKE CALCIUM-BINDING DOMAIN-CONTAINING PROTEIN"/>
    <property type="match status" value="1"/>
</dbReference>
<evidence type="ECO:0000313" key="10">
    <source>
        <dbReference type="Proteomes" id="UP000694892"/>
    </source>
</evidence>
<feature type="domain" description="EGF-like" evidence="8">
    <location>
        <begin position="139"/>
        <end position="177"/>
    </location>
</feature>
<dbReference type="InterPro" id="IPR051586">
    <property type="entry name" value="PKC-binding_NELL"/>
</dbReference>
<dbReference type="PANTHER" id="PTHR24042">
    <property type="entry name" value="NEL HOMOLOG"/>
    <property type="match status" value="1"/>
</dbReference>
<dbReference type="AlphaFoldDB" id="A0A974DMZ9"/>
<evidence type="ECO:0000256" key="7">
    <source>
        <dbReference type="SAM" id="Phobius"/>
    </source>
</evidence>
<dbReference type="SUPFAM" id="SSF57196">
    <property type="entry name" value="EGF/Laminin"/>
    <property type="match status" value="2"/>
</dbReference>
<evidence type="ECO:0000256" key="5">
    <source>
        <dbReference type="ARBA" id="ARBA00023180"/>
    </source>
</evidence>
<dbReference type="Gene3D" id="2.10.25.10">
    <property type="entry name" value="Laminin"/>
    <property type="match status" value="4"/>
</dbReference>
<dbReference type="SMART" id="SM00179">
    <property type="entry name" value="EGF_CA"/>
    <property type="match status" value="3"/>
</dbReference>
<dbReference type="SUPFAM" id="SSF57184">
    <property type="entry name" value="Growth factor receptor domain"/>
    <property type="match status" value="2"/>
</dbReference>
<evidence type="ECO:0000313" key="9">
    <source>
        <dbReference type="EMBL" id="OCT93711.1"/>
    </source>
</evidence>
<evidence type="ECO:0000259" key="8">
    <source>
        <dbReference type="PROSITE" id="PS50026"/>
    </source>
</evidence>
<evidence type="ECO:0000256" key="3">
    <source>
        <dbReference type="ARBA" id="ARBA00022737"/>
    </source>
</evidence>
<reference evidence="10" key="1">
    <citation type="journal article" date="2016" name="Nature">
        <title>Genome evolution in the allotetraploid frog Xenopus laevis.</title>
        <authorList>
            <person name="Session A.M."/>
            <person name="Uno Y."/>
            <person name="Kwon T."/>
            <person name="Chapman J.A."/>
            <person name="Toyoda A."/>
            <person name="Takahashi S."/>
            <person name="Fukui A."/>
            <person name="Hikosaka A."/>
            <person name="Suzuki A."/>
            <person name="Kondo M."/>
            <person name="van Heeringen S.J."/>
            <person name="Quigley I."/>
            <person name="Heinz S."/>
            <person name="Ogino H."/>
            <person name="Ochi H."/>
            <person name="Hellsten U."/>
            <person name="Lyons J.B."/>
            <person name="Simakov O."/>
            <person name="Putnam N."/>
            <person name="Stites J."/>
            <person name="Kuroki Y."/>
            <person name="Tanaka T."/>
            <person name="Michiue T."/>
            <person name="Watanabe M."/>
            <person name="Bogdanovic O."/>
            <person name="Lister R."/>
            <person name="Georgiou G."/>
            <person name="Paranjpe S.S."/>
            <person name="van Kruijsbergen I."/>
            <person name="Shu S."/>
            <person name="Carlson J."/>
            <person name="Kinoshita T."/>
            <person name="Ohta Y."/>
            <person name="Mawaribuchi S."/>
            <person name="Jenkins J."/>
            <person name="Grimwood J."/>
            <person name="Schmutz J."/>
            <person name="Mitros T."/>
            <person name="Mozaffari S.V."/>
            <person name="Suzuki Y."/>
            <person name="Haramoto Y."/>
            <person name="Yamamoto T.S."/>
            <person name="Takagi C."/>
            <person name="Heald R."/>
            <person name="Miller K."/>
            <person name="Haudenschild C."/>
            <person name="Kitzman J."/>
            <person name="Nakayama T."/>
            <person name="Izutsu Y."/>
            <person name="Robert J."/>
            <person name="Fortriede J."/>
            <person name="Burns K."/>
            <person name="Lotay V."/>
            <person name="Karimi K."/>
            <person name="Yasuoka Y."/>
            <person name="Dichmann D.S."/>
            <person name="Flajnik M.F."/>
            <person name="Houston D.W."/>
            <person name="Shendure J."/>
            <person name="DuPasquier L."/>
            <person name="Vize P.D."/>
            <person name="Zorn A.M."/>
            <person name="Ito M."/>
            <person name="Marcotte E.M."/>
            <person name="Wallingford J.B."/>
            <person name="Ito Y."/>
            <person name="Asashima M."/>
            <person name="Ueno N."/>
            <person name="Matsuda Y."/>
            <person name="Veenstra G.J."/>
            <person name="Fujiyama A."/>
            <person name="Harland R.M."/>
            <person name="Taira M."/>
            <person name="Rokhsar D.S."/>
        </authorList>
    </citation>
    <scope>NUCLEOTIDE SEQUENCE [LARGE SCALE GENOMIC DNA]</scope>
    <source>
        <strain evidence="10">J</strain>
    </source>
</reference>
<dbReference type="Pfam" id="PF07645">
    <property type="entry name" value="EGF_CA"/>
    <property type="match status" value="2"/>
</dbReference>
<evidence type="ECO:0000256" key="6">
    <source>
        <dbReference type="PROSITE-ProRule" id="PRU00076"/>
    </source>
</evidence>
<dbReference type="FunFam" id="2.10.25.10:FF:000038">
    <property type="entry name" value="Fibrillin 2"/>
    <property type="match status" value="2"/>
</dbReference>
<keyword evidence="5" id="KW-0325">Glycoprotein</keyword>
<sequence length="600" mass="63805">MSNKSSKAYKDFEANFTADIKNNLPSDTKTLFNTGKMRIFLNSLKNGSIIADFSIATNTADNLTLTNVTQSFKSALDNSSTFTVDPASYTFKVQNACDASVNPCSANATCTSLIGVASCQCNSGFNDTSPSVPGKTCVDIDECAASPSPCPALTFCTNTIGSYQCQCLPGILDGNSSKPGQQCIDPTSCFNSSTVCSQNTTCLDTRDTICTNKKVIPSAIKFNSWTFTTDLYNRSSASYANTSAQFTGSVVSAMRVALSDSTFNITVVGFRPGSVIAYFMCTTNLTTLDTNAMQANLTNVTKALISSNITNLFQNACDPSVNPCSVNSTCTFLNGTVSCQCKSGFNDTNPSLPGRNCIDIDECAASTSPCSNLASCTNTIGSFQCQCYPGIQDGNSSNPGKQCIDAAVCFNSTTLCSSNSTCLDSKDTICANKKVIPSAIKFNDWTFTTDLYNQSSAAYASRAAQFTGSVVSAMRVKLSDSTFNITVVGFRPGSVIAYFISTTQSSTLDTNTIQAALTDVVKLLISSNITNMVILNTDASSSSDPYYGWRTAIIVIGVFLGVAVLLAAVIGLVCYHSRHRFGRYKPSVNSSDIIQRYSTH</sequence>
<organism evidence="9 10">
    <name type="scientific">Xenopus laevis</name>
    <name type="common">African clawed frog</name>
    <dbReference type="NCBI Taxonomy" id="8355"/>
    <lineage>
        <taxon>Eukaryota</taxon>
        <taxon>Metazoa</taxon>
        <taxon>Chordata</taxon>
        <taxon>Craniata</taxon>
        <taxon>Vertebrata</taxon>
        <taxon>Euteleostomi</taxon>
        <taxon>Amphibia</taxon>
        <taxon>Batrachia</taxon>
        <taxon>Anura</taxon>
        <taxon>Pipoidea</taxon>
        <taxon>Pipidae</taxon>
        <taxon>Xenopodinae</taxon>
        <taxon>Xenopus</taxon>
        <taxon>Xenopus</taxon>
    </lineage>
</organism>
<proteinExistence type="predicted"/>
<keyword evidence="1 6" id="KW-0245">EGF-like domain</keyword>
<comment type="caution">
    <text evidence="6">Lacks conserved residue(s) required for the propagation of feature annotation.</text>
</comment>
<name>A0A974DMZ9_XENLA</name>
<dbReference type="PROSITE" id="PS01187">
    <property type="entry name" value="EGF_CA"/>
    <property type="match status" value="2"/>
</dbReference>
<dbReference type="SUPFAM" id="SSF82671">
    <property type="entry name" value="SEA domain"/>
    <property type="match status" value="2"/>
</dbReference>
<dbReference type="InterPro" id="IPR000152">
    <property type="entry name" value="EGF-type_Asp/Asn_hydroxyl_site"/>
</dbReference>
<feature type="domain" description="EGF-like" evidence="8">
    <location>
        <begin position="359"/>
        <end position="397"/>
    </location>
</feature>
<evidence type="ECO:0000256" key="2">
    <source>
        <dbReference type="ARBA" id="ARBA00022729"/>
    </source>
</evidence>
<dbReference type="Proteomes" id="UP000694892">
    <property type="component" value="Chromosome 2L"/>
</dbReference>
<feature type="domain" description="EGF-like" evidence="8">
    <location>
        <begin position="313"/>
        <end position="351"/>
    </location>
</feature>
<dbReference type="OMA" id="TCEVINV"/>
<dbReference type="InterPro" id="IPR049883">
    <property type="entry name" value="NOTCH1_EGF-like"/>
</dbReference>
<evidence type="ECO:0000256" key="1">
    <source>
        <dbReference type="ARBA" id="ARBA00022536"/>
    </source>
</evidence>
<dbReference type="GO" id="GO:0008201">
    <property type="term" value="F:heparin binding"/>
    <property type="evidence" value="ECO:0007669"/>
    <property type="project" value="TreeGrafter"/>
</dbReference>
<keyword evidence="7" id="KW-0472">Membrane</keyword>